<dbReference type="AlphaFoldDB" id="A0A3M3Z6F3"/>
<dbReference type="EMBL" id="RBQC01000052">
    <property type="protein sequence ID" value="RMO90300.1"/>
    <property type="molecule type" value="Genomic_DNA"/>
</dbReference>
<dbReference type="Proteomes" id="UP000268056">
    <property type="component" value="Unassembled WGS sequence"/>
</dbReference>
<protein>
    <submittedName>
        <fullName evidence="1">Uncharacterized protein</fullName>
    </submittedName>
</protein>
<accession>A0A3M3Z6F3</accession>
<proteinExistence type="predicted"/>
<comment type="caution">
    <text evidence="1">The sequence shown here is derived from an EMBL/GenBank/DDBJ whole genome shotgun (WGS) entry which is preliminary data.</text>
</comment>
<evidence type="ECO:0000313" key="2">
    <source>
        <dbReference type="Proteomes" id="UP000268056"/>
    </source>
</evidence>
<name>A0A3M3Z6F3_9PSED</name>
<reference evidence="1 2" key="1">
    <citation type="submission" date="2018-08" db="EMBL/GenBank/DDBJ databases">
        <title>Recombination of ecologically and evolutionarily significant loci maintains genetic cohesion in the Pseudomonas syringae species complex.</title>
        <authorList>
            <person name="Dillon M."/>
            <person name="Thakur S."/>
            <person name="Almeida R.N.D."/>
            <person name="Weir B.S."/>
            <person name="Guttman D.S."/>
        </authorList>
    </citation>
    <scope>NUCLEOTIDE SEQUENCE [LARGE SCALE GENOMIC DNA]</scope>
    <source>
        <strain evidence="1 2">ICMP 4092</strain>
    </source>
</reference>
<evidence type="ECO:0000313" key="1">
    <source>
        <dbReference type="EMBL" id="RMO90300.1"/>
    </source>
</evidence>
<sequence length="396" mass="43668">MLQKLEQQPATFAFLQAVGQQQRCGQALLGKQTHPGQFTLKVPGGLVANQQFCQHGSASPHTGPHITLPRQHAQQAQQLQLGRAGRIGQRQAHRQLGGASRVLEFRQAHQRVSLSSVLKSSVLKVTFVSAALAQTPAPGVDQQAVGRGLQVSRQQLAPLGVIPYLGTPQQRLQIPGQVTLAEDHRARFLKIDQLRLIARANRLKKNMLGVEAAVHLPRTMQRACKKTTGLKYPRTLLRGQRAPLLQQLIEIGPAIQRAGHQDCTALAIDLALAVKHRLQRRNTQLAVAADITKLTRKRRLAKRVMQRVRQVIALALEVETLAVQIKAKHTAPATSTGVGLIDCIEPDIPKRFKISQVVTHQQRLIGTGNKNAHSRPSKKLTMCRIRFLSAAFKRAR</sequence>
<organism evidence="1 2">
    <name type="scientific">Pseudomonas syringae pv. tagetis</name>
    <dbReference type="NCBI Taxonomy" id="129140"/>
    <lineage>
        <taxon>Bacteria</taxon>
        <taxon>Pseudomonadati</taxon>
        <taxon>Pseudomonadota</taxon>
        <taxon>Gammaproteobacteria</taxon>
        <taxon>Pseudomonadales</taxon>
        <taxon>Pseudomonadaceae</taxon>
        <taxon>Pseudomonas</taxon>
    </lineage>
</organism>
<gene>
    <name evidence="1" type="ORF">ALQ32_05670</name>
</gene>